<feature type="signal peptide" evidence="1">
    <location>
        <begin position="1"/>
        <end position="19"/>
    </location>
</feature>
<evidence type="ECO:0000259" key="2">
    <source>
        <dbReference type="PROSITE" id="PS51736"/>
    </source>
</evidence>
<accession>A0A0R3MK86</accession>
<evidence type="ECO:0000256" key="1">
    <source>
        <dbReference type="SAM" id="SignalP"/>
    </source>
</evidence>
<gene>
    <name evidence="3" type="ORF">CQ13_32435</name>
</gene>
<dbReference type="GO" id="GO:0000150">
    <property type="term" value="F:DNA strand exchange activity"/>
    <property type="evidence" value="ECO:0007669"/>
    <property type="project" value="InterPro"/>
</dbReference>
<feature type="chain" id="PRO_5006444207" description="Resolvase/invertase-type recombinase catalytic domain-containing protein" evidence="1">
    <location>
        <begin position="20"/>
        <end position="93"/>
    </location>
</feature>
<comment type="caution">
    <text evidence="3">The sequence shown here is derived from an EMBL/GenBank/DDBJ whole genome shotgun (WGS) entry which is preliminary data.</text>
</comment>
<dbReference type="Proteomes" id="UP000052023">
    <property type="component" value="Unassembled WGS sequence"/>
</dbReference>
<protein>
    <recommendedName>
        <fullName evidence="2">Resolvase/invertase-type recombinase catalytic domain-containing protein</fullName>
    </recommendedName>
</protein>
<name>A0A0R3MK86_9BRAD</name>
<dbReference type="PROSITE" id="PS51736">
    <property type="entry name" value="RECOMBINASES_3"/>
    <property type="match status" value="1"/>
</dbReference>
<dbReference type="AlphaFoldDB" id="A0A0R3MK86"/>
<feature type="domain" description="Resolvase/invertase-type recombinase catalytic" evidence="2">
    <location>
        <begin position="1"/>
        <end position="41"/>
    </location>
</feature>
<keyword evidence="1" id="KW-0732">Signal</keyword>
<evidence type="ECO:0000313" key="3">
    <source>
        <dbReference type="EMBL" id="KRR20353.1"/>
    </source>
</evidence>
<evidence type="ECO:0000313" key="4">
    <source>
        <dbReference type="Proteomes" id="UP000052023"/>
    </source>
</evidence>
<dbReference type="GO" id="GO:0003677">
    <property type="term" value="F:DNA binding"/>
    <property type="evidence" value="ECO:0007669"/>
    <property type="project" value="InterPro"/>
</dbReference>
<sequence length="93" mass="9704">MKPAGLAIMLALLVSPAAAQHEREMIAERTRATLRAAKARGVKIGRNGAECLAPAYRAAAAERAMSLAPVLTQLVKAGLSARQIAAELTARKA</sequence>
<keyword evidence="4" id="KW-1185">Reference proteome</keyword>
<organism evidence="3 4">
    <name type="scientific">Bradyrhizobium retamae</name>
    <dbReference type="NCBI Taxonomy" id="1300035"/>
    <lineage>
        <taxon>Bacteria</taxon>
        <taxon>Pseudomonadati</taxon>
        <taxon>Pseudomonadota</taxon>
        <taxon>Alphaproteobacteria</taxon>
        <taxon>Hyphomicrobiales</taxon>
        <taxon>Nitrobacteraceae</taxon>
        <taxon>Bradyrhizobium</taxon>
    </lineage>
</organism>
<proteinExistence type="predicted"/>
<reference evidence="3 4" key="1">
    <citation type="submission" date="2014-03" db="EMBL/GenBank/DDBJ databases">
        <title>Bradyrhizobium valentinum sp. nov., isolated from effective nodules of Lupinus mariae-josephae, a lupine endemic of basic-lime soils in Eastern Spain.</title>
        <authorList>
            <person name="Duran D."/>
            <person name="Rey L."/>
            <person name="Navarro A."/>
            <person name="Busquets A."/>
            <person name="Imperial J."/>
            <person name="Ruiz-Argueso T."/>
        </authorList>
    </citation>
    <scope>NUCLEOTIDE SEQUENCE [LARGE SCALE GENOMIC DNA]</scope>
    <source>
        <strain evidence="3 4">Ro19</strain>
    </source>
</reference>
<dbReference type="InterPro" id="IPR006119">
    <property type="entry name" value="Resolv_N"/>
</dbReference>
<dbReference type="EMBL" id="LLYA01000178">
    <property type="protein sequence ID" value="KRR20353.1"/>
    <property type="molecule type" value="Genomic_DNA"/>
</dbReference>